<name>A0A2T6C8A1_9BACL</name>
<dbReference type="InterPro" id="IPR006148">
    <property type="entry name" value="Glc/Gal-6P_isomerase"/>
</dbReference>
<dbReference type="AlphaFoldDB" id="A0A2T6C8A1"/>
<evidence type="ECO:0000259" key="3">
    <source>
        <dbReference type="Pfam" id="PF01182"/>
    </source>
</evidence>
<comment type="caution">
    <text evidence="4">The sequence shown here is derived from an EMBL/GenBank/DDBJ whole genome shotgun (WGS) entry which is preliminary data.</text>
</comment>
<evidence type="ECO:0000313" key="4">
    <source>
        <dbReference type="EMBL" id="PTX64529.1"/>
    </source>
</evidence>
<dbReference type="PANTHER" id="PTHR11280:SF5">
    <property type="entry name" value="GLUCOSAMINE-6-PHOSPHATE ISOMERASE"/>
    <property type="match status" value="1"/>
</dbReference>
<gene>
    <name evidence="4" type="ORF">C8P63_10222</name>
</gene>
<evidence type="ECO:0000256" key="1">
    <source>
        <dbReference type="ARBA" id="ARBA00022801"/>
    </source>
</evidence>
<dbReference type="Pfam" id="PF01182">
    <property type="entry name" value="Glucosamine_iso"/>
    <property type="match status" value="1"/>
</dbReference>
<dbReference type="EMBL" id="QBKR01000002">
    <property type="protein sequence ID" value="PTX64529.1"/>
    <property type="molecule type" value="Genomic_DNA"/>
</dbReference>
<organism evidence="4 5">
    <name type="scientific">Melghirimyces profundicolus</name>
    <dbReference type="NCBI Taxonomy" id="1242148"/>
    <lineage>
        <taxon>Bacteria</taxon>
        <taxon>Bacillati</taxon>
        <taxon>Bacillota</taxon>
        <taxon>Bacilli</taxon>
        <taxon>Bacillales</taxon>
        <taxon>Thermoactinomycetaceae</taxon>
        <taxon>Melghirimyces</taxon>
    </lineage>
</organism>
<protein>
    <submittedName>
        <fullName evidence="4">Glucosamine-6-phosphate deaminase</fullName>
    </submittedName>
</protein>
<dbReference type="GO" id="GO:0042802">
    <property type="term" value="F:identical protein binding"/>
    <property type="evidence" value="ECO:0007669"/>
    <property type="project" value="TreeGrafter"/>
</dbReference>
<sequence length="201" mass="22528">MKLVCTKNDDEMAREGARRVAEIIRSRSMAVLGLATGGTPEGMYRELVRLHRRGELDFSGVSTFNLDEYLELSPSDEPSYHAYMDRHLFVNISGKNIHLMRGDTSDPAGRTRVVKLSESTRRANARYFRDQDDIPRRALSMGLGTILEFSREILLLASGVKKAEAVRRMLRGPVTASCPASLLRQHSRVTVILDPEAARLV</sequence>
<keyword evidence="5" id="KW-1185">Reference proteome</keyword>
<evidence type="ECO:0000313" key="5">
    <source>
        <dbReference type="Proteomes" id="UP000244240"/>
    </source>
</evidence>
<dbReference type="GO" id="GO:0004342">
    <property type="term" value="F:glucosamine-6-phosphate deaminase activity"/>
    <property type="evidence" value="ECO:0007669"/>
    <property type="project" value="InterPro"/>
</dbReference>
<reference evidence="4 5" key="1">
    <citation type="submission" date="2018-04" db="EMBL/GenBank/DDBJ databases">
        <title>Genomic Encyclopedia of Archaeal and Bacterial Type Strains, Phase II (KMG-II): from individual species to whole genera.</title>
        <authorList>
            <person name="Goeker M."/>
        </authorList>
    </citation>
    <scope>NUCLEOTIDE SEQUENCE [LARGE SCALE GENOMIC DNA]</scope>
    <source>
        <strain evidence="4 5">DSM 45787</strain>
    </source>
</reference>
<dbReference type="OrthoDB" id="9791139at2"/>
<dbReference type="Gene3D" id="3.40.50.1360">
    <property type="match status" value="2"/>
</dbReference>
<dbReference type="SUPFAM" id="SSF100950">
    <property type="entry name" value="NagB/RpiA/CoA transferase-like"/>
    <property type="match status" value="1"/>
</dbReference>
<dbReference type="RefSeq" id="WP_108021601.1">
    <property type="nucleotide sequence ID" value="NZ_QBKR01000002.1"/>
</dbReference>
<proteinExistence type="predicted"/>
<dbReference type="GO" id="GO:0005737">
    <property type="term" value="C:cytoplasm"/>
    <property type="evidence" value="ECO:0007669"/>
    <property type="project" value="TreeGrafter"/>
</dbReference>
<dbReference type="InterPro" id="IPR037171">
    <property type="entry name" value="NagB/RpiA_transferase-like"/>
</dbReference>
<dbReference type="GO" id="GO:0006043">
    <property type="term" value="P:glucosamine catabolic process"/>
    <property type="evidence" value="ECO:0007669"/>
    <property type="project" value="TreeGrafter"/>
</dbReference>
<dbReference type="InterPro" id="IPR004547">
    <property type="entry name" value="Glucosamine6P_isomerase"/>
</dbReference>
<dbReference type="PANTHER" id="PTHR11280">
    <property type="entry name" value="GLUCOSAMINE-6-PHOSPHATE ISOMERASE"/>
    <property type="match status" value="1"/>
</dbReference>
<dbReference type="Proteomes" id="UP000244240">
    <property type="component" value="Unassembled WGS sequence"/>
</dbReference>
<accession>A0A2T6C8A1</accession>
<dbReference type="GO" id="GO:0006046">
    <property type="term" value="P:N-acetylglucosamine catabolic process"/>
    <property type="evidence" value="ECO:0007669"/>
    <property type="project" value="TreeGrafter"/>
</dbReference>
<evidence type="ECO:0000256" key="2">
    <source>
        <dbReference type="ARBA" id="ARBA00023277"/>
    </source>
</evidence>
<dbReference type="GO" id="GO:0019262">
    <property type="term" value="P:N-acetylneuraminate catabolic process"/>
    <property type="evidence" value="ECO:0007669"/>
    <property type="project" value="TreeGrafter"/>
</dbReference>
<dbReference type="CDD" id="cd01399">
    <property type="entry name" value="GlcN6P_deaminase"/>
    <property type="match status" value="1"/>
</dbReference>
<feature type="domain" description="Glucosamine/galactosamine-6-phosphate isomerase" evidence="3">
    <location>
        <begin position="11"/>
        <end position="107"/>
    </location>
</feature>
<dbReference type="GO" id="GO:0005975">
    <property type="term" value="P:carbohydrate metabolic process"/>
    <property type="evidence" value="ECO:0007669"/>
    <property type="project" value="InterPro"/>
</dbReference>
<keyword evidence="1" id="KW-0378">Hydrolase</keyword>
<keyword evidence="2" id="KW-0119">Carbohydrate metabolism</keyword>